<dbReference type="SMART" id="SM00089">
    <property type="entry name" value="PKD"/>
    <property type="match status" value="4"/>
</dbReference>
<protein>
    <submittedName>
        <fullName evidence="9">Chitinase protein</fullName>
        <ecNumber evidence="9">3.2.1.14</ecNumber>
    </submittedName>
    <submittedName>
        <fullName evidence="8">Hypothetical PKD domain protein</fullName>
    </submittedName>
</protein>
<evidence type="ECO:0000256" key="3">
    <source>
        <dbReference type="ARBA" id="ARBA00022737"/>
    </source>
</evidence>
<dbReference type="CDD" id="cd00146">
    <property type="entry name" value="PKD"/>
    <property type="match status" value="3"/>
</dbReference>
<feature type="domain" description="PKD" evidence="7">
    <location>
        <begin position="401"/>
        <end position="483"/>
    </location>
</feature>
<sequence>MNEVKDGVHAQSEVTGVVLLTAVVVILSVIVGGAILTNIDTQDEPVANLEATVDATNVTISHQGGTQLSTDEVTVYFRSGNTERHSLSTIEELQGNFDPGETVRHTHNATGVVTVFVVHEPSNTLLYDRDFDVPLPLQDTTAPIANLSITPTVPTVGEAVTLDASDSVASNDSIIGYAWDLDGDWNYEQSGNATITKQFTDPGNQTIRVRVADSKGGTNTTSQQVRINAPPVAAFTSNPRPAIVNKTVLFTASNSIDPDGSITSYDWDFNNDSNFEASGTTSTQTFDASGVYPVTLRVTDADNETNTTSTTITVTDEPLARFTYSPNAPGTGEGISFDASASNDPDGSILSYDWDFDGDGTVDGSGESVTHTYYAPYRYNVTLNVTDDSGASNVTTQTVLANSPPDANFTSNCEGSECGFDASTSTDDGTIANYTWTFDDGNTTTTNDPVLNHTYAQSGTYNVTLTGTDGFGATNATSQTISVDTEPPTIENATLQDGDGNAFVTNGDTVSISATVSDSFSGISTATADASSLDAGTVTLTDPDGDGIYNATISVGASPTEGSQSVTITAVDNASNTASAMTNTLTVDITPPSITNFSVVDESEFNFIVIYWEFIESFGVEWETTDDHLVQTTVYVNRSGTLQDTYPGQSGDETYENTRMYETSGREHTVTIVAVDEAGNEACRTVTDTADGSDPPDSAYKSC</sequence>
<dbReference type="InterPro" id="IPR000601">
    <property type="entry name" value="PKD_dom"/>
</dbReference>
<dbReference type="InterPro" id="IPR022409">
    <property type="entry name" value="PKD/Chitinase_dom"/>
</dbReference>
<accession>F7PG71</accession>
<dbReference type="EC" id="3.2.1.14" evidence="9"/>
<dbReference type="Pfam" id="PF18911">
    <property type="entry name" value="PKD_4"/>
    <property type="match status" value="4"/>
</dbReference>
<evidence type="ECO:0000313" key="10">
    <source>
        <dbReference type="Proteomes" id="UP000003861"/>
    </source>
</evidence>
<evidence type="ECO:0000256" key="4">
    <source>
        <dbReference type="ARBA" id="ARBA00022989"/>
    </source>
</evidence>
<keyword evidence="3" id="KW-0677">Repeat</keyword>
<evidence type="ECO:0000256" key="6">
    <source>
        <dbReference type="SAM" id="Phobius"/>
    </source>
</evidence>
<organism evidence="9 10">
    <name type="scientific">Halorhabdus tiamatea SARL4B</name>
    <dbReference type="NCBI Taxonomy" id="1033806"/>
    <lineage>
        <taxon>Archaea</taxon>
        <taxon>Methanobacteriati</taxon>
        <taxon>Methanobacteriota</taxon>
        <taxon>Stenosarchaea group</taxon>
        <taxon>Halobacteria</taxon>
        <taxon>Halobacteriales</taxon>
        <taxon>Haloarculaceae</taxon>
        <taxon>Halorhabdus</taxon>
    </lineage>
</organism>
<evidence type="ECO:0000256" key="1">
    <source>
        <dbReference type="ARBA" id="ARBA00004141"/>
    </source>
</evidence>
<proteinExistence type="predicted"/>
<name>F7PG71_9EURY</name>
<dbReference type="InterPro" id="IPR013783">
    <property type="entry name" value="Ig-like_fold"/>
</dbReference>
<dbReference type="Gene3D" id="2.60.40.10">
    <property type="entry name" value="Immunoglobulins"/>
    <property type="match status" value="4"/>
</dbReference>
<evidence type="ECO:0000256" key="2">
    <source>
        <dbReference type="ARBA" id="ARBA00022692"/>
    </source>
</evidence>
<keyword evidence="9" id="KW-0378">Hydrolase</keyword>
<feature type="transmembrane region" description="Helical" evidence="6">
    <location>
        <begin position="12"/>
        <end position="36"/>
    </location>
</feature>
<evidence type="ECO:0000313" key="9">
    <source>
        <dbReference type="EMBL" id="ERJ06328.1"/>
    </source>
</evidence>
<dbReference type="InterPro" id="IPR012859">
    <property type="entry name" value="Pilin_N_archaeal"/>
</dbReference>
<dbReference type="KEGG" id="hti:HTIA_2513"/>
<feature type="domain" description="PKD" evidence="7">
    <location>
        <begin position="143"/>
        <end position="234"/>
    </location>
</feature>
<evidence type="ECO:0000256" key="5">
    <source>
        <dbReference type="ARBA" id="ARBA00023136"/>
    </source>
</evidence>
<keyword evidence="11" id="KW-1185">Reference proteome</keyword>
<dbReference type="GO" id="GO:0006816">
    <property type="term" value="P:calcium ion transport"/>
    <property type="evidence" value="ECO:0007669"/>
    <property type="project" value="TreeGrafter"/>
</dbReference>
<dbReference type="STRING" id="1033806.HTIA_2513"/>
<dbReference type="GO" id="GO:0008843">
    <property type="term" value="F:endochitinase activity"/>
    <property type="evidence" value="ECO:0007669"/>
    <property type="project" value="UniProtKB-EC"/>
</dbReference>
<dbReference type="Proteomes" id="UP000003861">
    <property type="component" value="Unassembled WGS sequence"/>
</dbReference>
<dbReference type="EMBL" id="AFNT02000017">
    <property type="protein sequence ID" value="ERJ06328.1"/>
    <property type="molecule type" value="Genomic_DNA"/>
</dbReference>
<dbReference type="HOGENOM" id="CLU_392148_0_0_2"/>
<comment type="subcellular location">
    <subcellularLocation>
        <location evidence="1">Membrane</location>
        <topology evidence="1">Multi-pass membrane protein</topology>
    </subcellularLocation>
</comment>
<dbReference type="EMBL" id="HF571520">
    <property type="protein sequence ID" value="CCQ34620.1"/>
    <property type="molecule type" value="Genomic_DNA"/>
</dbReference>
<dbReference type="PROSITE" id="PS50093">
    <property type="entry name" value="PKD"/>
    <property type="match status" value="4"/>
</dbReference>
<feature type="domain" description="PKD" evidence="7">
    <location>
        <begin position="231"/>
        <end position="315"/>
    </location>
</feature>
<dbReference type="RefSeq" id="WP_008524043.1">
    <property type="nucleotide sequence ID" value="NC_021921.1"/>
</dbReference>
<dbReference type="GO" id="GO:0005886">
    <property type="term" value="C:plasma membrane"/>
    <property type="evidence" value="ECO:0007669"/>
    <property type="project" value="TreeGrafter"/>
</dbReference>
<dbReference type="eggNOG" id="arCOG03991">
    <property type="taxonomic scope" value="Archaea"/>
</dbReference>
<dbReference type="GO" id="GO:0005261">
    <property type="term" value="F:monoatomic cation channel activity"/>
    <property type="evidence" value="ECO:0007669"/>
    <property type="project" value="TreeGrafter"/>
</dbReference>
<reference evidence="9 10" key="1">
    <citation type="journal article" date="2011" name="J. Bacteriol.">
        <title>Genome sequence of Halorhabdus tiamatea, the first archaeon isolated from a deep-sea anoxic brine lake.</title>
        <authorList>
            <person name="Antunes A."/>
            <person name="Alam I."/>
            <person name="Bajic V.B."/>
            <person name="Stingl U."/>
        </authorList>
    </citation>
    <scope>NUCLEOTIDE SEQUENCE [LARGE SCALE GENOMIC DNA]</scope>
    <source>
        <strain evidence="9 10">SARL4B</strain>
    </source>
</reference>
<keyword evidence="5 6" id="KW-0472">Membrane</keyword>
<evidence type="ECO:0000259" key="7">
    <source>
        <dbReference type="PROSITE" id="PS50093"/>
    </source>
</evidence>
<reference evidence="9 10" key="2">
    <citation type="journal article" date="2013" name="PLoS ONE">
        <title>INDIGO - INtegrated Data Warehouse of MIcrobial GenOmes with Examples from the Red Sea Extremophiles.</title>
        <authorList>
            <person name="Alam I."/>
            <person name="Antunes A."/>
            <person name="Kamau A.A."/>
            <person name="Ba Alawi W."/>
            <person name="Kalkatawi M."/>
            <person name="Stingl U."/>
            <person name="Bajic V.B."/>
        </authorList>
    </citation>
    <scope>NUCLEOTIDE SEQUENCE [LARGE SCALE GENOMIC DNA]</scope>
    <source>
        <strain evidence="9 10">SARL4B</strain>
    </source>
</reference>
<reference evidence="8 11" key="3">
    <citation type="journal article" date="2014" name="Environ. Microbiol.">
        <title>Halorhabdus tiamatea: proteogenomics and glycosidase activity measurements identify the first cultivated euryarchaeon from a deep-sea anoxic brine lake as potential polysaccharide degrader.</title>
        <authorList>
            <person name="Werner J."/>
            <person name="Ferrer M."/>
            <person name="Michel G."/>
            <person name="Mann A.J."/>
            <person name="Huang S."/>
            <person name="Juarez S."/>
            <person name="Ciordia S."/>
            <person name="Albar J.P."/>
            <person name="Alcaide M."/>
            <person name="La Cono V."/>
            <person name="Yakimov M.M."/>
            <person name="Antunes A."/>
            <person name="Taborda M."/>
            <person name="Da Costa M.S."/>
            <person name="Amann R.I."/>
            <person name="Gloeckner F.O."/>
            <person name="Golyshina O.V."/>
            <person name="Golyshin P.N."/>
            <person name="Teeling H."/>
        </authorList>
    </citation>
    <scope>NUCLEOTIDE SEQUENCE [LARGE SCALE GENOMIC DNA]</scope>
    <source>
        <strain evidence="11">SARL4B</strain>
        <strain evidence="8">Type strain: SARL4B</strain>
    </source>
</reference>
<dbReference type="AlphaFoldDB" id="F7PG71"/>
<evidence type="ECO:0000313" key="11">
    <source>
        <dbReference type="Proteomes" id="UP000015381"/>
    </source>
</evidence>
<dbReference type="Pfam" id="PF07790">
    <property type="entry name" value="Pilin_N"/>
    <property type="match status" value="1"/>
</dbReference>
<gene>
    <name evidence="9" type="ORF">HLRTI_001673</name>
    <name evidence="8" type="ORF">HTIA_2513</name>
</gene>
<dbReference type="Proteomes" id="UP000015381">
    <property type="component" value="Chromosome I"/>
</dbReference>
<dbReference type="PANTHER" id="PTHR46730:SF4">
    <property type="entry name" value="POLYCYSTIC KIDNEY DISEASE PROTEIN 1-LIKE 1"/>
    <property type="match status" value="1"/>
</dbReference>
<keyword evidence="4 6" id="KW-1133">Transmembrane helix</keyword>
<keyword evidence="2 6" id="KW-0812">Transmembrane</keyword>
<keyword evidence="9" id="KW-0326">Glycosidase</keyword>
<dbReference type="PANTHER" id="PTHR46730">
    <property type="entry name" value="POLYCYSTIN-1"/>
    <property type="match status" value="1"/>
</dbReference>
<dbReference type="SUPFAM" id="SSF49299">
    <property type="entry name" value="PKD domain"/>
    <property type="match status" value="4"/>
</dbReference>
<dbReference type="GeneID" id="23798947"/>
<dbReference type="InterPro" id="IPR035986">
    <property type="entry name" value="PKD_dom_sf"/>
</dbReference>
<dbReference type="eggNOG" id="arCOG02420">
    <property type="taxonomic scope" value="Archaea"/>
</dbReference>
<feature type="domain" description="PKD" evidence="7">
    <location>
        <begin position="318"/>
        <end position="399"/>
    </location>
</feature>
<evidence type="ECO:0000313" key="8">
    <source>
        <dbReference type="EMBL" id="CCQ34620.1"/>
    </source>
</evidence>
<dbReference type="PATRIC" id="fig|1033806.12.peg.2500"/>